<evidence type="ECO:0000256" key="3">
    <source>
        <dbReference type="ARBA" id="ARBA00023133"/>
    </source>
</evidence>
<name>A0A1G7ACV6_9ACTO</name>
<reference evidence="12" key="1">
    <citation type="submission" date="2016-10" db="EMBL/GenBank/DDBJ databases">
        <authorList>
            <person name="Varghese N."/>
        </authorList>
    </citation>
    <scope>NUCLEOTIDE SEQUENCE [LARGE SCALE GENOMIC DNA]</scope>
    <source>
        <strain evidence="12">DSM 20639</strain>
    </source>
</reference>
<sequence length="347" mass="38410">MADAYMILSYGGPDKTEDVIPFLRNATKGRNIPDARLAMVGKHYELFGGKSPINELNEKLAADLRAELASRGDHTPIFIGNRNWKPFGNTVLQEMYTQGIREVLALATSAYASYSSCRQYREDAARWLGEIFAPGMHIRKIKPFWDQEFFYQAQLAVTRQALAELPEGRLVFVTHSIPTAMEEASATAQPYSYNEQHLQLARRLTAELGVQEWDLVYCSRSGSPHTPWLEPDICDHIADLAARGIRDVIAVPFGFIYDHMEVVYDLDTEAKEAAAEHGVRYLRAATVGDQPGFISGLADLLTNPGDMQYRPDDCLPGTGELLPAIGEEADDAARADSANSAREAPTA</sequence>
<feature type="region of interest" description="Disordered" evidence="9">
    <location>
        <begin position="326"/>
        <end position="347"/>
    </location>
</feature>
<dbReference type="CDD" id="cd03411">
    <property type="entry name" value="Ferrochelatase_N"/>
    <property type="match status" value="1"/>
</dbReference>
<evidence type="ECO:0000256" key="6">
    <source>
        <dbReference type="ARBA" id="ARBA00024536"/>
    </source>
</evidence>
<dbReference type="UniPathway" id="UPA00252"/>
<comment type="caution">
    <text evidence="7">Lacks conserved residue(s) required for the propagation of feature annotation.</text>
</comment>
<reference evidence="10" key="3">
    <citation type="submission" date="2023-10" db="EMBL/GenBank/DDBJ databases">
        <title>Whole Genome based description of the genera Actinobaculum and Actinotignum reveals a complex phylogenetic relationship within the species included in the genus Actinotignum.</title>
        <authorList>
            <person name="Jensen C.S."/>
            <person name="Dargis R."/>
            <person name="Kemp M."/>
            <person name="Christensen J.J."/>
        </authorList>
    </citation>
    <scope>NUCLEOTIDE SEQUENCE</scope>
    <source>
        <strain evidence="10">Actinobaculum_suis_CCUG19206T</strain>
    </source>
</reference>
<evidence type="ECO:0000256" key="2">
    <source>
        <dbReference type="ARBA" id="ARBA00023004"/>
    </source>
</evidence>
<dbReference type="InterPro" id="IPR033659">
    <property type="entry name" value="Ferrochelatase_N"/>
</dbReference>
<keyword evidence="5 7" id="KW-0627">Porphyrin biosynthesis</keyword>
<comment type="pathway">
    <text evidence="1 7">Porphyrin-containing compound metabolism; protoheme biosynthesis.</text>
</comment>
<evidence type="ECO:0000256" key="1">
    <source>
        <dbReference type="ARBA" id="ARBA00004744"/>
    </source>
</evidence>
<feature type="binding site" evidence="7">
    <location>
        <position position="51"/>
    </location>
    <ligand>
        <name>Fe-coproporphyrin III</name>
        <dbReference type="ChEBI" id="CHEBI:68438"/>
    </ligand>
</feature>
<dbReference type="AlphaFoldDB" id="A0A1G7ACV6"/>
<evidence type="ECO:0000256" key="7">
    <source>
        <dbReference type="HAMAP-Rule" id="MF_00323"/>
    </source>
</evidence>
<reference evidence="11" key="2">
    <citation type="submission" date="2016-10" db="EMBL/GenBank/DDBJ databases">
        <authorList>
            <person name="de Groot N.N."/>
        </authorList>
    </citation>
    <scope>NUCLEOTIDE SEQUENCE [LARGE SCALE GENOMIC DNA]</scope>
    <source>
        <strain evidence="11">DSM 20639</strain>
    </source>
</reference>
<keyword evidence="7" id="KW-0479">Metal-binding</keyword>
<dbReference type="HAMAP" id="MF_00323">
    <property type="entry name" value="Ferrochelatase"/>
    <property type="match status" value="1"/>
</dbReference>
<dbReference type="SUPFAM" id="SSF53800">
    <property type="entry name" value="Chelatase"/>
    <property type="match status" value="1"/>
</dbReference>
<evidence type="ECO:0000313" key="12">
    <source>
        <dbReference type="Proteomes" id="UP000182744"/>
    </source>
</evidence>
<keyword evidence="3 7" id="KW-0350">Heme biosynthesis</keyword>
<gene>
    <name evidence="7" type="primary">cpfC</name>
    <name evidence="10" type="synonym">hemH</name>
    <name evidence="10" type="ORF">R6G71_00810</name>
    <name evidence="11" type="ORF">SAMN05421878_102175</name>
</gene>
<organism evidence="11 12">
    <name type="scientific">Actinobaculum suis</name>
    <dbReference type="NCBI Taxonomy" id="1657"/>
    <lineage>
        <taxon>Bacteria</taxon>
        <taxon>Bacillati</taxon>
        <taxon>Actinomycetota</taxon>
        <taxon>Actinomycetes</taxon>
        <taxon>Actinomycetales</taxon>
        <taxon>Actinomycetaceae</taxon>
        <taxon>Actinobaculum</taxon>
    </lineage>
</organism>
<evidence type="ECO:0000256" key="4">
    <source>
        <dbReference type="ARBA" id="ARBA00023239"/>
    </source>
</evidence>
<dbReference type="Gene3D" id="3.40.50.1400">
    <property type="match status" value="2"/>
</dbReference>
<feature type="binding site" evidence="7">
    <location>
        <position position="175"/>
    </location>
    <ligand>
        <name>Fe(2+)</name>
        <dbReference type="ChEBI" id="CHEBI:29033"/>
    </ligand>
</feature>
<dbReference type="InterPro" id="IPR001015">
    <property type="entry name" value="Ferrochelatase"/>
</dbReference>
<dbReference type="GO" id="GO:0005737">
    <property type="term" value="C:cytoplasm"/>
    <property type="evidence" value="ECO:0007669"/>
    <property type="project" value="UniProtKB-SubCell"/>
</dbReference>
<feature type="binding site" evidence="7">
    <location>
        <position position="120"/>
    </location>
    <ligand>
        <name>Fe-coproporphyrin III</name>
        <dbReference type="ChEBI" id="CHEBI:68438"/>
    </ligand>
</feature>
<dbReference type="Pfam" id="PF00762">
    <property type="entry name" value="Ferrochelatase"/>
    <property type="match status" value="1"/>
</dbReference>
<evidence type="ECO:0000313" key="11">
    <source>
        <dbReference type="EMBL" id="SDE12744.1"/>
    </source>
</evidence>
<comment type="function">
    <text evidence="7">Involved in coproporphyrin-dependent heme b biosynthesis. Catalyzes the insertion of ferrous iron into coproporphyrin III to form Fe-coproporphyrin III.</text>
</comment>
<dbReference type="Proteomes" id="UP001273799">
    <property type="component" value="Unassembled WGS sequence"/>
</dbReference>
<accession>A0A1G7ACV6</accession>
<dbReference type="EMBL" id="FNAU01000002">
    <property type="protein sequence ID" value="SDE12744.1"/>
    <property type="molecule type" value="Genomic_DNA"/>
</dbReference>
<dbReference type="GO" id="GO:0004325">
    <property type="term" value="F:ferrochelatase activity"/>
    <property type="evidence" value="ECO:0007669"/>
    <property type="project" value="UniProtKB-UniRule"/>
</dbReference>
<evidence type="ECO:0000256" key="5">
    <source>
        <dbReference type="ARBA" id="ARBA00023244"/>
    </source>
</evidence>
<dbReference type="CDD" id="cd00419">
    <property type="entry name" value="Ferrochelatase_C"/>
    <property type="match status" value="1"/>
</dbReference>
<feature type="binding site" description="axial binding residue" evidence="7">
    <location>
        <position position="10"/>
    </location>
    <ligand>
        <name>Fe-coproporphyrin III</name>
        <dbReference type="ChEBI" id="CHEBI:68438"/>
    </ligand>
    <ligandPart>
        <name>Fe</name>
        <dbReference type="ChEBI" id="CHEBI:18248"/>
    </ligandPart>
</feature>
<comment type="catalytic activity">
    <reaction evidence="6">
        <text>Fe-coproporphyrin III + 2 H(+) = coproporphyrin III + Fe(2+)</text>
        <dbReference type="Rhea" id="RHEA:49572"/>
        <dbReference type="ChEBI" id="CHEBI:15378"/>
        <dbReference type="ChEBI" id="CHEBI:29033"/>
        <dbReference type="ChEBI" id="CHEBI:68438"/>
        <dbReference type="ChEBI" id="CHEBI:131725"/>
        <dbReference type="EC" id="4.99.1.9"/>
    </reaction>
    <physiologicalReaction direction="right-to-left" evidence="6">
        <dbReference type="Rhea" id="RHEA:49574"/>
    </physiologicalReaction>
</comment>
<dbReference type="Proteomes" id="UP000182744">
    <property type="component" value="Unassembled WGS sequence"/>
</dbReference>
<keyword evidence="4 7" id="KW-0456">Lyase</keyword>
<feature type="binding site" evidence="7">
    <location>
        <position position="261"/>
    </location>
    <ligand>
        <name>Fe(2+)</name>
        <dbReference type="ChEBI" id="CHEBI:29033"/>
    </ligand>
</feature>
<dbReference type="InterPro" id="IPR033644">
    <property type="entry name" value="Ferrochelatase_C"/>
</dbReference>
<comment type="subcellular location">
    <subcellularLocation>
        <location evidence="7">Cytoplasm</location>
    </subcellularLocation>
</comment>
<dbReference type="EC" id="4.99.1.9" evidence="7"/>
<dbReference type="EMBL" id="JAWNFU010000001">
    <property type="protein sequence ID" value="MDY5152600.1"/>
    <property type="molecule type" value="Genomic_DNA"/>
</dbReference>
<dbReference type="GO" id="GO:0046872">
    <property type="term" value="F:metal ion binding"/>
    <property type="evidence" value="ECO:0007669"/>
    <property type="project" value="UniProtKB-KW"/>
</dbReference>
<dbReference type="PANTHER" id="PTHR11108">
    <property type="entry name" value="FERROCHELATASE"/>
    <property type="match status" value="1"/>
</dbReference>
<keyword evidence="7" id="KW-0963">Cytoplasm</keyword>
<comment type="similarity">
    <text evidence="7 8">Belongs to the ferrochelatase family.</text>
</comment>
<evidence type="ECO:0000313" key="10">
    <source>
        <dbReference type="EMBL" id="MDY5152600.1"/>
    </source>
</evidence>
<dbReference type="NCBIfam" id="TIGR00109">
    <property type="entry name" value="hemH"/>
    <property type="match status" value="1"/>
</dbReference>
<keyword evidence="2 7" id="KW-0408">Iron</keyword>
<dbReference type="PANTHER" id="PTHR11108:SF1">
    <property type="entry name" value="FERROCHELATASE, MITOCHONDRIAL"/>
    <property type="match status" value="1"/>
</dbReference>
<evidence type="ECO:0000256" key="8">
    <source>
        <dbReference type="RuleBase" id="RU004185"/>
    </source>
</evidence>
<feature type="compositionally biased region" description="Low complexity" evidence="9">
    <location>
        <begin position="335"/>
        <end position="347"/>
    </location>
</feature>
<protein>
    <recommendedName>
        <fullName evidence="7">Coproporphyrin III ferrochelatase</fullName>
        <ecNumber evidence="7">4.99.1.9</ecNumber>
    </recommendedName>
</protein>
<proteinExistence type="inferred from homology"/>
<dbReference type="GO" id="GO:0006783">
    <property type="term" value="P:heme biosynthetic process"/>
    <property type="evidence" value="ECO:0007669"/>
    <property type="project" value="UniProtKB-UniRule"/>
</dbReference>
<dbReference type="RefSeq" id="WP_074661070.1">
    <property type="nucleotide sequence ID" value="NZ_FNAU01000002.1"/>
</dbReference>
<keyword evidence="12" id="KW-1185">Reference proteome</keyword>
<evidence type="ECO:0000256" key="9">
    <source>
        <dbReference type="SAM" id="MobiDB-lite"/>
    </source>
</evidence>